<dbReference type="AlphaFoldDB" id="A0A813LH21"/>
<sequence>AEVASCSTFALGQASSSSSSSSFRRLAATAARGMPLGRPFLCTSATTRKSLSRLPANWPNECRGLSSGSVGAEMTTDATYRYRSFTWRTSSGARHDYEYVLAQQPAGGANARDALSALEETLPRPPSGCSVVLIPSVSLVCSGKEEMRPLATLLSQRGHRCYILEWPGWTQNVQTNWALGQCKVEELAVESEDFWCQALEHIAVTE</sequence>
<evidence type="ECO:0000313" key="2">
    <source>
        <dbReference type="Proteomes" id="UP000626109"/>
    </source>
</evidence>
<protein>
    <submittedName>
        <fullName evidence="1">Uncharacterized protein</fullName>
    </submittedName>
</protein>
<proteinExistence type="predicted"/>
<comment type="caution">
    <text evidence="1">The sequence shown here is derived from an EMBL/GenBank/DDBJ whole genome shotgun (WGS) entry which is preliminary data.</text>
</comment>
<organism evidence="1 2">
    <name type="scientific">Polarella glacialis</name>
    <name type="common">Dinoflagellate</name>
    <dbReference type="NCBI Taxonomy" id="89957"/>
    <lineage>
        <taxon>Eukaryota</taxon>
        <taxon>Sar</taxon>
        <taxon>Alveolata</taxon>
        <taxon>Dinophyceae</taxon>
        <taxon>Suessiales</taxon>
        <taxon>Suessiaceae</taxon>
        <taxon>Polarella</taxon>
    </lineage>
</organism>
<feature type="non-terminal residue" evidence="1">
    <location>
        <position position="206"/>
    </location>
</feature>
<dbReference type="EMBL" id="CAJNNW010035508">
    <property type="protein sequence ID" value="CAE8728170.1"/>
    <property type="molecule type" value="Genomic_DNA"/>
</dbReference>
<dbReference type="Proteomes" id="UP000626109">
    <property type="component" value="Unassembled WGS sequence"/>
</dbReference>
<name>A0A813LH21_POLGL</name>
<evidence type="ECO:0000313" key="1">
    <source>
        <dbReference type="EMBL" id="CAE8728170.1"/>
    </source>
</evidence>
<accession>A0A813LH21</accession>
<reference evidence="1" key="1">
    <citation type="submission" date="2021-02" db="EMBL/GenBank/DDBJ databases">
        <authorList>
            <person name="Dougan E. K."/>
            <person name="Rhodes N."/>
            <person name="Thang M."/>
            <person name="Chan C."/>
        </authorList>
    </citation>
    <scope>NUCLEOTIDE SEQUENCE</scope>
</reference>
<feature type="non-terminal residue" evidence="1">
    <location>
        <position position="1"/>
    </location>
</feature>
<gene>
    <name evidence="1" type="ORF">PGLA2088_LOCUS45043</name>
</gene>